<feature type="signal peptide" evidence="1">
    <location>
        <begin position="1"/>
        <end position="24"/>
    </location>
</feature>
<dbReference type="EMBL" id="FXTP01000003">
    <property type="protein sequence ID" value="SMO51088.1"/>
    <property type="molecule type" value="Genomic_DNA"/>
</dbReference>
<keyword evidence="4" id="KW-1185">Reference proteome</keyword>
<dbReference type="PROSITE" id="PS50012">
    <property type="entry name" value="RCC1_3"/>
    <property type="match status" value="4"/>
</dbReference>
<dbReference type="Proteomes" id="UP000317557">
    <property type="component" value="Unassembled WGS sequence"/>
</dbReference>
<dbReference type="RefSeq" id="WP_142453561.1">
    <property type="nucleotide sequence ID" value="NZ_FXTP01000003.1"/>
</dbReference>
<dbReference type="InterPro" id="IPR051553">
    <property type="entry name" value="Ran_GTPase-activating"/>
</dbReference>
<feature type="chain" id="PRO_5022184466" evidence="1">
    <location>
        <begin position="25"/>
        <end position="1519"/>
    </location>
</feature>
<evidence type="ECO:0000313" key="3">
    <source>
        <dbReference type="EMBL" id="SMO51088.1"/>
    </source>
</evidence>
<dbReference type="SUPFAM" id="SSF49899">
    <property type="entry name" value="Concanavalin A-like lectins/glucanases"/>
    <property type="match status" value="1"/>
</dbReference>
<feature type="domain" description="Secretion system C-terminal sorting" evidence="2">
    <location>
        <begin position="1440"/>
        <end position="1515"/>
    </location>
</feature>
<dbReference type="InterPro" id="IPR026444">
    <property type="entry name" value="Secre_tail"/>
</dbReference>
<dbReference type="OrthoDB" id="1081439at2"/>
<dbReference type="InterPro" id="IPR000408">
    <property type="entry name" value="Reg_chr_condens"/>
</dbReference>
<dbReference type="Gene3D" id="2.60.40.4070">
    <property type="match status" value="1"/>
</dbReference>
<keyword evidence="1" id="KW-0732">Signal</keyword>
<dbReference type="PANTHER" id="PTHR45982">
    <property type="entry name" value="REGULATOR OF CHROMOSOME CONDENSATION"/>
    <property type="match status" value="1"/>
</dbReference>
<dbReference type="PANTHER" id="PTHR45982:SF1">
    <property type="entry name" value="REGULATOR OF CHROMOSOME CONDENSATION"/>
    <property type="match status" value="1"/>
</dbReference>
<accession>A0A521BVA3</accession>
<gene>
    <name evidence="3" type="ORF">SAMN06265219_103137</name>
</gene>
<dbReference type="NCBIfam" id="TIGR04183">
    <property type="entry name" value="Por_Secre_tail"/>
    <property type="match status" value="1"/>
</dbReference>
<protein>
    <submittedName>
        <fullName evidence="3">Por secretion system C-terminal sorting domain-containing protein</fullName>
    </submittedName>
</protein>
<dbReference type="Gene3D" id="2.130.10.30">
    <property type="entry name" value="Regulator of chromosome condensation 1/beta-lactamase-inhibitor protein II"/>
    <property type="match status" value="3"/>
</dbReference>
<dbReference type="PRINTS" id="PR00633">
    <property type="entry name" value="RCCNDNSATION"/>
</dbReference>
<evidence type="ECO:0000259" key="2">
    <source>
        <dbReference type="Pfam" id="PF18962"/>
    </source>
</evidence>
<evidence type="ECO:0000256" key="1">
    <source>
        <dbReference type="SAM" id="SignalP"/>
    </source>
</evidence>
<organism evidence="3 4">
    <name type="scientific">Gracilimonas mengyeensis</name>
    <dbReference type="NCBI Taxonomy" id="1302730"/>
    <lineage>
        <taxon>Bacteria</taxon>
        <taxon>Pseudomonadati</taxon>
        <taxon>Balneolota</taxon>
        <taxon>Balneolia</taxon>
        <taxon>Balneolales</taxon>
        <taxon>Balneolaceae</taxon>
        <taxon>Gracilimonas</taxon>
    </lineage>
</organism>
<evidence type="ECO:0000313" key="4">
    <source>
        <dbReference type="Proteomes" id="UP000317557"/>
    </source>
</evidence>
<dbReference type="Pfam" id="PF18962">
    <property type="entry name" value="Por_Secre_tail"/>
    <property type="match status" value="1"/>
</dbReference>
<name>A0A521BVA3_9BACT</name>
<dbReference type="InterPro" id="IPR013320">
    <property type="entry name" value="ConA-like_dom_sf"/>
</dbReference>
<dbReference type="InterPro" id="IPR009091">
    <property type="entry name" value="RCC1/BLIP-II"/>
</dbReference>
<dbReference type="Pfam" id="PF00415">
    <property type="entry name" value="RCC1"/>
    <property type="match status" value="4"/>
</dbReference>
<reference evidence="3 4" key="1">
    <citation type="submission" date="2017-05" db="EMBL/GenBank/DDBJ databases">
        <authorList>
            <person name="Varghese N."/>
            <person name="Submissions S."/>
        </authorList>
    </citation>
    <scope>NUCLEOTIDE SEQUENCE [LARGE SCALE GENOMIC DNA]</scope>
    <source>
        <strain evidence="3 4">DSM 21985</strain>
    </source>
</reference>
<proteinExistence type="predicted"/>
<dbReference type="SUPFAM" id="SSF50985">
    <property type="entry name" value="RCC1/BLIP-II"/>
    <property type="match status" value="3"/>
</dbReference>
<sequence length="1519" mass="163908">MYLLLRMGFFGVLLFFITSFIAQAQQTEAQIAAGYNQSMVLTEKGELYTFGAGYFGSTGQDIKRIDIPGLAERSLLNGQKIVDLAIDEDGSAAIILLADGRMLGVGENDFSQLGGGAINYLNMAEISRPTLDTLNIVDVEMGDRTTYFITDSGKVYTSGSNANGHIGTGTNTDPIAKPTLVTGISDKKVKSVSTSTLHTFLHMENGEIWAFGRNSNGELGIGSTVSQDIPVRIDHIFPATGDSLVKAVAGNGLSLFLTDSGKVYSAGFKNSALGFDPSPAGDIRTPQLIDQTNISSKKIVDIALRDLDADFTALLLASDGTIYSFRGNSSYEIGRSKGSQLIAGQITGPSVAGKTVVDIYPSNSGFMYFKTNDDSIWVFGGNASDKSLRYLDMPSGTGRGPAAEVYPRVLDYTQMEGRAVSKIFSSQYRTYVITKDSLLYTFGNNSSYPKEMLLRKATSEVATPTLLSKSKLGGYAAKKIFAGGRQSFVLNSNNELYAFGKNSQGELAIKDSMDKYQPVKLDASMYGHKTIEDIVVGYRDSVNVTFILTEDGSVYGYGNNYYGQLGLGNNSFQDKPAQLTHSNLSGKKIIHVATNGYSSLLVADDGTAFTFGYGANGFLGHGGSSNLNVPTALTHNTVASEKIIYGSVGGERKDRIFFVLVTESGKVISFGENSNGELGVGSKTDTPTPTLVSSSNISDKKIIKVASGFDGSLLLSADGEVFGFGKGRSVGFDVFTFLDYTEPTLLTSDKIDGRFSVNIAYDAEHSLILLDDGTVLTAAQDGSSTILDYNRGVNGVDDPSAPYAEHIEIPGLTTYSSPVPTTDLALHLDAGRGFTQSGDTISVWANLADSLDAHESTAAYQPKRVDSVINNQPGVLFDGTDNSLTLPSAADLGISSSDYEVFIVARSATVNSEIDFLMAGGNEQFEYHLNGSAGGRFIPTTSHYNDLGPIGEYSDTTAYLFNFRATETSSFNAVNRALSQVSANAHSSYTGDLFLGKRADATYFFNGYISEVIIYNSILSSADRGRIEDYLYAKYGLDNRINEQFTLTGTEGWRLLASPVADSSFAPLLSDLWTQGFPGSDSPDYGSPNVFTWDTTTANGDNTNWKALSRMDTTMQPGAAALVYVFSDDNYTEEGDTGFHKTLTVKGIEPLGTQDLSRYLNPNANGFALIGNPFRYDINWDAVTKNGLSNSVYVYDHNASEWKTWNGSTGSLTSGTIGAYNGFFVQTLGESATLEIPDSAKTYTAEEFLGKEVAKPNPHHFSIKVASKSGFTNKAWFQFSKSAKLTIDASDAYKLLPLSSQYVSLASVLDESAVLDINHLPLSNETLEIPLELNTTEAGAHTFSLTDTNLPESWRIELYDRETEITTPLAEDYNFTIIAGKTKKTATLNPASPPALATVIQPKKSQANPARFSLIITASTVVSNEEEMNVPDMVELAQNYPNPFNPSTNINYGLPKNAEVTLEVFDLLGRKVSTLINRETKQAGRHTVRFDAGSLASGLYLYRLKVGNTVITRKLTLIK</sequence>